<dbReference type="GO" id="GO:0003700">
    <property type="term" value="F:DNA-binding transcription factor activity"/>
    <property type="evidence" value="ECO:0007669"/>
    <property type="project" value="InterPro"/>
</dbReference>
<keyword evidence="9" id="KW-0408">Iron</keyword>
<evidence type="ECO:0000256" key="3">
    <source>
        <dbReference type="ARBA" id="ARBA00022491"/>
    </source>
</evidence>
<organism evidence="10 11">
    <name type="scientific">Helicobacter winghamensis</name>
    <dbReference type="NCBI Taxonomy" id="157268"/>
    <lineage>
        <taxon>Bacteria</taxon>
        <taxon>Pseudomonadati</taxon>
        <taxon>Campylobacterota</taxon>
        <taxon>Epsilonproteobacteria</taxon>
        <taxon>Campylobacterales</taxon>
        <taxon>Helicobacteraceae</taxon>
        <taxon>Helicobacter</taxon>
    </lineage>
</organism>
<evidence type="ECO:0000256" key="9">
    <source>
        <dbReference type="PIRSR" id="PIRSR602481-2"/>
    </source>
</evidence>
<evidence type="ECO:0000313" key="10">
    <source>
        <dbReference type="EMBL" id="PKT80562.1"/>
    </source>
</evidence>
<protein>
    <submittedName>
        <fullName evidence="10">Transcriptional repressor</fullName>
    </submittedName>
</protein>
<dbReference type="CDD" id="cd07153">
    <property type="entry name" value="Fur_like"/>
    <property type="match status" value="1"/>
</dbReference>
<accession>A0A2N3PIF3</accession>
<evidence type="ECO:0000256" key="1">
    <source>
        <dbReference type="ARBA" id="ARBA00002997"/>
    </source>
</evidence>
<evidence type="ECO:0000256" key="8">
    <source>
        <dbReference type="PIRSR" id="PIRSR602481-1"/>
    </source>
</evidence>
<dbReference type="PANTHER" id="PTHR33202:SF7">
    <property type="entry name" value="FERRIC UPTAKE REGULATION PROTEIN"/>
    <property type="match status" value="1"/>
</dbReference>
<keyword evidence="6" id="KW-0238">DNA-binding</keyword>
<dbReference type="Pfam" id="PF01475">
    <property type="entry name" value="FUR"/>
    <property type="match status" value="1"/>
</dbReference>
<evidence type="ECO:0000256" key="5">
    <source>
        <dbReference type="ARBA" id="ARBA00023015"/>
    </source>
</evidence>
<dbReference type="AlphaFoldDB" id="A0A2N3PIF3"/>
<keyword evidence="11" id="KW-1185">Reference proteome</keyword>
<dbReference type="InterPro" id="IPR036390">
    <property type="entry name" value="WH_DNA-bd_sf"/>
</dbReference>
<evidence type="ECO:0000313" key="11">
    <source>
        <dbReference type="Proteomes" id="UP000233350"/>
    </source>
</evidence>
<comment type="function">
    <text evidence="1">Acts as a global negative controlling element, employing Fe(2+) as a cofactor to bind the operator of the repressed genes.</text>
</comment>
<dbReference type="GO" id="GO:0000976">
    <property type="term" value="F:transcription cis-regulatory region binding"/>
    <property type="evidence" value="ECO:0007669"/>
    <property type="project" value="TreeGrafter"/>
</dbReference>
<dbReference type="EMBL" id="MBPK01000042">
    <property type="protein sequence ID" value="PKT80562.1"/>
    <property type="molecule type" value="Genomic_DNA"/>
</dbReference>
<keyword evidence="3" id="KW-0678">Repressor</keyword>
<evidence type="ECO:0000256" key="4">
    <source>
        <dbReference type="ARBA" id="ARBA00022833"/>
    </source>
</evidence>
<dbReference type="InterPro" id="IPR043135">
    <property type="entry name" value="Fur_C"/>
</dbReference>
<name>A0A2N3PIF3_9HELI</name>
<keyword evidence="5" id="KW-0805">Transcription regulation</keyword>
<dbReference type="SUPFAM" id="SSF46785">
    <property type="entry name" value="Winged helix' DNA-binding domain"/>
    <property type="match status" value="1"/>
</dbReference>
<dbReference type="PANTHER" id="PTHR33202">
    <property type="entry name" value="ZINC UPTAKE REGULATION PROTEIN"/>
    <property type="match status" value="1"/>
</dbReference>
<keyword evidence="8" id="KW-0479">Metal-binding</keyword>
<dbReference type="RefSeq" id="WP_006802183.1">
    <property type="nucleotide sequence ID" value="NZ_CABKOI010000021.1"/>
</dbReference>
<dbReference type="InterPro" id="IPR036388">
    <property type="entry name" value="WH-like_DNA-bd_sf"/>
</dbReference>
<feature type="binding site" evidence="8">
    <location>
        <position position="129"/>
    </location>
    <ligand>
        <name>Zn(2+)</name>
        <dbReference type="ChEBI" id="CHEBI:29105"/>
    </ligand>
</feature>
<feature type="binding site" evidence="8">
    <location>
        <position position="91"/>
    </location>
    <ligand>
        <name>Zn(2+)</name>
        <dbReference type="ChEBI" id="CHEBI:29105"/>
    </ligand>
</feature>
<comment type="similarity">
    <text evidence="2">Belongs to the Fur family.</text>
</comment>
<gene>
    <name evidence="10" type="ORF">BCM31_03585</name>
</gene>
<dbReference type="Proteomes" id="UP000233350">
    <property type="component" value="Unassembled WGS sequence"/>
</dbReference>
<dbReference type="Gene3D" id="3.30.1490.190">
    <property type="match status" value="1"/>
</dbReference>
<dbReference type="GO" id="GO:0008270">
    <property type="term" value="F:zinc ion binding"/>
    <property type="evidence" value="ECO:0007669"/>
    <property type="project" value="TreeGrafter"/>
</dbReference>
<dbReference type="STRING" id="556267.HWAG_00491"/>
<dbReference type="GeneID" id="97289185"/>
<feature type="binding site" evidence="8">
    <location>
        <position position="132"/>
    </location>
    <ligand>
        <name>Zn(2+)</name>
        <dbReference type="ChEBI" id="CHEBI:29105"/>
    </ligand>
</feature>
<dbReference type="Gene3D" id="1.10.10.10">
    <property type="entry name" value="Winged helix-like DNA-binding domain superfamily/Winged helix DNA-binding domain"/>
    <property type="match status" value="1"/>
</dbReference>
<proteinExistence type="inferred from homology"/>
<keyword evidence="4 8" id="KW-0862">Zinc</keyword>
<dbReference type="OrthoDB" id="8659436at2"/>
<keyword evidence="7" id="KW-0804">Transcription</keyword>
<dbReference type="InterPro" id="IPR002481">
    <property type="entry name" value="FUR"/>
</dbReference>
<comment type="cofactor">
    <cofactor evidence="8">
        <name>Zn(2+)</name>
        <dbReference type="ChEBI" id="CHEBI:29105"/>
    </cofactor>
    <text evidence="8">Binds 1 zinc ion per subunit.</text>
</comment>
<comment type="cofactor">
    <cofactor evidence="9">
        <name>Mn(2+)</name>
        <dbReference type="ChEBI" id="CHEBI:29035"/>
    </cofactor>
    <cofactor evidence="9">
        <name>Fe(2+)</name>
        <dbReference type="ChEBI" id="CHEBI:29033"/>
    </cofactor>
    <text evidence="9">Binds 1 Mn(2+) or Fe(2+) ion per subunit.</text>
</comment>
<evidence type="ECO:0000256" key="6">
    <source>
        <dbReference type="ARBA" id="ARBA00023125"/>
    </source>
</evidence>
<evidence type="ECO:0000256" key="7">
    <source>
        <dbReference type="ARBA" id="ARBA00023163"/>
    </source>
</evidence>
<dbReference type="GO" id="GO:0045892">
    <property type="term" value="P:negative regulation of DNA-templated transcription"/>
    <property type="evidence" value="ECO:0007669"/>
    <property type="project" value="TreeGrafter"/>
</dbReference>
<reference evidence="10 11" key="1">
    <citation type="submission" date="2016-07" db="EMBL/GenBank/DDBJ databases">
        <title>Detection of Helicobacter winghamensis from caecal content of red fox (Vulpes vulpes).</title>
        <authorList>
            <person name="Zanoni R.G."/>
            <person name="Florio D."/>
            <person name="Caffara M."/>
            <person name="Renzi M."/>
            <person name="Parisi A."/>
            <person name="Pasquali F."/>
            <person name="Manfreda G."/>
        </authorList>
    </citation>
    <scope>NUCLEOTIDE SEQUENCE [LARGE SCALE GENOMIC DNA]</scope>
    <source>
        <strain evidence="10 11">295_13</strain>
    </source>
</reference>
<feature type="binding site" evidence="9">
    <location>
        <position position="104"/>
    </location>
    <ligand>
        <name>Fe cation</name>
        <dbReference type="ChEBI" id="CHEBI:24875"/>
    </ligand>
</feature>
<sequence>MFEKLLKDNNLKITPQRLAILKEIQRFGHIGIDEIYENIKESNPSMSLATVYKNLTFMQEAKIIDEVKLPNQKQRYELVKNPHIHLVCEKCGSITDMEMKDSLEAFKKECAKQSHYSIKDTSVAMLGVCPKCQNLD</sequence>
<dbReference type="GO" id="GO:1900376">
    <property type="term" value="P:regulation of secondary metabolite biosynthetic process"/>
    <property type="evidence" value="ECO:0007669"/>
    <property type="project" value="TreeGrafter"/>
</dbReference>
<feature type="binding site" evidence="8">
    <location>
        <position position="88"/>
    </location>
    <ligand>
        <name>Zn(2+)</name>
        <dbReference type="ChEBI" id="CHEBI:29105"/>
    </ligand>
</feature>
<comment type="caution">
    <text evidence="10">The sequence shown here is derived from an EMBL/GenBank/DDBJ whole genome shotgun (WGS) entry which is preliminary data.</text>
</comment>
<evidence type="ECO:0000256" key="2">
    <source>
        <dbReference type="ARBA" id="ARBA00007957"/>
    </source>
</evidence>